<reference evidence="1 2" key="1">
    <citation type="submission" date="2016-11" db="EMBL/GenBank/DDBJ databases">
        <title>The macronuclear genome of Stentor coeruleus: a giant cell with tiny introns.</title>
        <authorList>
            <person name="Slabodnick M."/>
            <person name="Ruby J.G."/>
            <person name="Reiff S.B."/>
            <person name="Swart E.C."/>
            <person name="Gosai S."/>
            <person name="Prabakaran S."/>
            <person name="Witkowska E."/>
            <person name="Larue G.E."/>
            <person name="Fisher S."/>
            <person name="Freeman R.M."/>
            <person name="Gunawardena J."/>
            <person name="Chu W."/>
            <person name="Stover N.A."/>
            <person name="Gregory B.D."/>
            <person name="Nowacki M."/>
            <person name="Derisi J."/>
            <person name="Roy S.W."/>
            <person name="Marshall W.F."/>
            <person name="Sood P."/>
        </authorList>
    </citation>
    <scope>NUCLEOTIDE SEQUENCE [LARGE SCALE GENOMIC DNA]</scope>
    <source>
        <strain evidence="1">WM001</strain>
    </source>
</reference>
<dbReference type="Gene3D" id="3.40.1810.10">
    <property type="entry name" value="Transcription factor, MADS-box"/>
    <property type="match status" value="1"/>
</dbReference>
<dbReference type="GO" id="GO:0046983">
    <property type="term" value="F:protein dimerization activity"/>
    <property type="evidence" value="ECO:0007669"/>
    <property type="project" value="InterPro"/>
</dbReference>
<dbReference type="GO" id="GO:0003677">
    <property type="term" value="F:DNA binding"/>
    <property type="evidence" value="ECO:0007669"/>
    <property type="project" value="InterPro"/>
</dbReference>
<sequence>MHNQMIAHKDRKANRRKLNQKIQTLAKKSVELSTQHHCEILLIIYSEHNKHWIQYCSSSAESLFFGYQTAKEHLEKIEKYDNTNYQKLINGISSAENSISPKPTKHIKANDKPICYSQPIKIAEKCSEFAKSSMSTLSTEYTIAKPPDLNPPKCGDTQKIASEPFLFSLNIDKQIQEKDSSEDFDFDHYFVNDNNS</sequence>
<dbReference type="EMBL" id="MPUH01000006">
    <property type="protein sequence ID" value="OMJ95858.1"/>
    <property type="molecule type" value="Genomic_DNA"/>
</dbReference>
<evidence type="ECO:0008006" key="3">
    <source>
        <dbReference type="Google" id="ProtNLM"/>
    </source>
</evidence>
<name>A0A1R2D3L9_9CILI</name>
<accession>A0A1R2D3L9</accession>
<dbReference type="InterPro" id="IPR036879">
    <property type="entry name" value="TF_MADSbox_sf"/>
</dbReference>
<comment type="caution">
    <text evidence="1">The sequence shown here is derived from an EMBL/GenBank/DDBJ whole genome shotgun (WGS) entry which is preliminary data.</text>
</comment>
<dbReference type="AlphaFoldDB" id="A0A1R2D3L9"/>
<keyword evidence="2" id="KW-1185">Reference proteome</keyword>
<evidence type="ECO:0000313" key="1">
    <source>
        <dbReference type="EMBL" id="OMJ95858.1"/>
    </source>
</evidence>
<dbReference type="Proteomes" id="UP000187209">
    <property type="component" value="Unassembled WGS sequence"/>
</dbReference>
<proteinExistence type="predicted"/>
<gene>
    <name evidence="1" type="ORF">SteCoe_578</name>
</gene>
<protein>
    <recommendedName>
        <fullName evidence="3">MADS-box domain-containing protein</fullName>
    </recommendedName>
</protein>
<dbReference type="SUPFAM" id="SSF55455">
    <property type="entry name" value="SRF-like"/>
    <property type="match status" value="1"/>
</dbReference>
<evidence type="ECO:0000313" key="2">
    <source>
        <dbReference type="Proteomes" id="UP000187209"/>
    </source>
</evidence>
<organism evidence="1 2">
    <name type="scientific">Stentor coeruleus</name>
    <dbReference type="NCBI Taxonomy" id="5963"/>
    <lineage>
        <taxon>Eukaryota</taxon>
        <taxon>Sar</taxon>
        <taxon>Alveolata</taxon>
        <taxon>Ciliophora</taxon>
        <taxon>Postciliodesmatophora</taxon>
        <taxon>Heterotrichea</taxon>
        <taxon>Heterotrichida</taxon>
        <taxon>Stentoridae</taxon>
        <taxon>Stentor</taxon>
    </lineage>
</organism>